<evidence type="ECO:0000256" key="2">
    <source>
        <dbReference type="ARBA" id="ARBA00005619"/>
    </source>
</evidence>
<dbReference type="eggNOG" id="KOG0090">
    <property type="taxonomic scope" value="Eukaryota"/>
</dbReference>
<reference evidence="12 13" key="1">
    <citation type="journal article" date="2007" name="Nature">
        <title>Evolution of genes and genomes on the Drosophila phylogeny.</title>
        <authorList>
            <consortium name="Drosophila 12 Genomes Consortium"/>
            <person name="Clark A.G."/>
            <person name="Eisen M.B."/>
            <person name="Smith D.R."/>
            <person name="Bergman C.M."/>
            <person name="Oliver B."/>
            <person name="Markow T.A."/>
            <person name="Kaufman T.C."/>
            <person name="Kellis M."/>
            <person name="Gelbart W."/>
            <person name="Iyer V.N."/>
            <person name="Pollard D.A."/>
            <person name="Sackton T.B."/>
            <person name="Larracuente A.M."/>
            <person name="Singh N.D."/>
            <person name="Abad J.P."/>
            <person name="Abt D.N."/>
            <person name="Adryan B."/>
            <person name="Aguade M."/>
            <person name="Akashi H."/>
            <person name="Anderson W.W."/>
            <person name="Aquadro C.F."/>
            <person name="Ardell D.H."/>
            <person name="Arguello R."/>
            <person name="Artieri C.G."/>
            <person name="Barbash D.A."/>
            <person name="Barker D."/>
            <person name="Barsanti P."/>
            <person name="Batterham P."/>
            <person name="Batzoglou S."/>
            <person name="Begun D."/>
            <person name="Bhutkar A."/>
            <person name="Blanco E."/>
            <person name="Bosak S.A."/>
            <person name="Bradley R.K."/>
            <person name="Brand A.D."/>
            <person name="Brent M.R."/>
            <person name="Brooks A.N."/>
            <person name="Brown R.H."/>
            <person name="Butlin R.K."/>
            <person name="Caggese C."/>
            <person name="Calvi B.R."/>
            <person name="Bernardo de Carvalho A."/>
            <person name="Caspi A."/>
            <person name="Castrezana S."/>
            <person name="Celniker S.E."/>
            <person name="Chang J.L."/>
            <person name="Chapple C."/>
            <person name="Chatterji S."/>
            <person name="Chinwalla A."/>
            <person name="Civetta A."/>
            <person name="Clifton S.W."/>
            <person name="Comeron J.M."/>
            <person name="Costello J.C."/>
            <person name="Coyne J.A."/>
            <person name="Daub J."/>
            <person name="David R.G."/>
            <person name="Delcher A.L."/>
            <person name="Delehaunty K."/>
            <person name="Do C.B."/>
            <person name="Ebling H."/>
            <person name="Edwards K."/>
            <person name="Eickbush T."/>
            <person name="Evans J.D."/>
            <person name="Filipski A."/>
            <person name="Findeiss S."/>
            <person name="Freyhult E."/>
            <person name="Fulton L."/>
            <person name="Fulton R."/>
            <person name="Garcia A.C."/>
            <person name="Gardiner A."/>
            <person name="Garfield D.A."/>
            <person name="Garvin B.E."/>
            <person name="Gibson G."/>
            <person name="Gilbert D."/>
            <person name="Gnerre S."/>
            <person name="Godfrey J."/>
            <person name="Good R."/>
            <person name="Gotea V."/>
            <person name="Gravely B."/>
            <person name="Greenberg A.J."/>
            <person name="Griffiths-Jones S."/>
            <person name="Gross S."/>
            <person name="Guigo R."/>
            <person name="Gustafson E.A."/>
            <person name="Haerty W."/>
            <person name="Hahn M.W."/>
            <person name="Halligan D.L."/>
            <person name="Halpern A.L."/>
            <person name="Halter G.M."/>
            <person name="Han M.V."/>
            <person name="Heger A."/>
            <person name="Hillier L."/>
            <person name="Hinrichs A.S."/>
            <person name="Holmes I."/>
            <person name="Hoskins R.A."/>
            <person name="Hubisz M.J."/>
            <person name="Hultmark D."/>
            <person name="Huntley M.A."/>
            <person name="Jaffe D.B."/>
            <person name="Jagadeeshan S."/>
            <person name="Jeck W.R."/>
            <person name="Johnson J."/>
            <person name="Jones C.D."/>
            <person name="Jordan W.C."/>
            <person name="Karpen G.H."/>
            <person name="Kataoka E."/>
            <person name="Keightley P.D."/>
            <person name="Kheradpour P."/>
            <person name="Kirkness E.F."/>
            <person name="Koerich L.B."/>
            <person name="Kristiansen K."/>
            <person name="Kudrna D."/>
            <person name="Kulathinal R.J."/>
            <person name="Kumar S."/>
            <person name="Kwok R."/>
            <person name="Lander E."/>
            <person name="Langley C.H."/>
            <person name="Lapoint R."/>
            <person name="Lazzaro B.P."/>
            <person name="Lee S.J."/>
            <person name="Levesque L."/>
            <person name="Li R."/>
            <person name="Lin C.F."/>
            <person name="Lin M.F."/>
            <person name="Lindblad-Toh K."/>
            <person name="Llopart A."/>
            <person name="Long M."/>
            <person name="Low L."/>
            <person name="Lozovsky E."/>
            <person name="Lu J."/>
            <person name="Luo M."/>
            <person name="Machado C.A."/>
            <person name="Makalowski W."/>
            <person name="Marzo M."/>
            <person name="Matsuda M."/>
            <person name="Matzkin L."/>
            <person name="McAllister B."/>
            <person name="McBride C.S."/>
            <person name="McKernan B."/>
            <person name="McKernan K."/>
            <person name="Mendez-Lago M."/>
            <person name="Minx P."/>
            <person name="Mollenhauer M.U."/>
            <person name="Montooth K."/>
            <person name="Mount S.M."/>
            <person name="Mu X."/>
            <person name="Myers E."/>
            <person name="Negre B."/>
            <person name="Newfeld S."/>
            <person name="Nielsen R."/>
            <person name="Noor M.A."/>
            <person name="O'Grady P."/>
            <person name="Pachter L."/>
            <person name="Papaceit M."/>
            <person name="Parisi M.J."/>
            <person name="Parisi M."/>
            <person name="Parts L."/>
            <person name="Pedersen J.S."/>
            <person name="Pesole G."/>
            <person name="Phillippy A.M."/>
            <person name="Ponting C.P."/>
            <person name="Pop M."/>
            <person name="Porcelli D."/>
            <person name="Powell J.R."/>
            <person name="Prohaska S."/>
            <person name="Pruitt K."/>
            <person name="Puig M."/>
            <person name="Quesneville H."/>
            <person name="Ram K.R."/>
            <person name="Rand D."/>
            <person name="Rasmussen M.D."/>
            <person name="Reed L.K."/>
            <person name="Reenan R."/>
            <person name="Reily A."/>
            <person name="Remington K.A."/>
            <person name="Rieger T.T."/>
            <person name="Ritchie M.G."/>
            <person name="Robin C."/>
            <person name="Rogers Y.H."/>
            <person name="Rohde C."/>
            <person name="Rozas J."/>
            <person name="Rubenfield M.J."/>
            <person name="Ruiz A."/>
            <person name="Russo S."/>
            <person name="Salzberg S.L."/>
            <person name="Sanchez-Gracia A."/>
            <person name="Saranga D.J."/>
            <person name="Sato H."/>
            <person name="Schaeffer S.W."/>
            <person name="Schatz M.C."/>
            <person name="Schlenke T."/>
            <person name="Schwartz R."/>
            <person name="Segarra C."/>
            <person name="Singh R.S."/>
            <person name="Sirot L."/>
            <person name="Sirota M."/>
            <person name="Sisneros N.B."/>
            <person name="Smith C.D."/>
            <person name="Smith T.F."/>
            <person name="Spieth J."/>
            <person name="Stage D.E."/>
            <person name="Stark A."/>
            <person name="Stephan W."/>
            <person name="Strausberg R.L."/>
            <person name="Strempel S."/>
            <person name="Sturgill D."/>
            <person name="Sutton G."/>
            <person name="Sutton G.G."/>
            <person name="Tao W."/>
            <person name="Teichmann S."/>
            <person name="Tobari Y.N."/>
            <person name="Tomimura Y."/>
            <person name="Tsolas J.M."/>
            <person name="Valente V.L."/>
            <person name="Venter E."/>
            <person name="Venter J.C."/>
            <person name="Vicario S."/>
            <person name="Vieira F.G."/>
            <person name="Vilella A.J."/>
            <person name="Villasante A."/>
            <person name="Walenz B."/>
            <person name="Wang J."/>
            <person name="Wasserman M."/>
            <person name="Watts T."/>
            <person name="Wilson D."/>
            <person name="Wilson R.K."/>
            <person name="Wing R.A."/>
            <person name="Wolfner M.F."/>
            <person name="Wong A."/>
            <person name="Wong G.K."/>
            <person name="Wu C.I."/>
            <person name="Wu G."/>
            <person name="Yamamoto D."/>
            <person name="Yang H.P."/>
            <person name="Yang S.P."/>
            <person name="Yorke J.A."/>
            <person name="Yoshida K."/>
            <person name="Zdobnov E."/>
            <person name="Zhang P."/>
            <person name="Zhang Y."/>
            <person name="Zimin A.V."/>
            <person name="Baldwin J."/>
            <person name="Abdouelleil A."/>
            <person name="Abdulkadir J."/>
            <person name="Abebe A."/>
            <person name="Abera B."/>
            <person name="Abreu J."/>
            <person name="Acer S.C."/>
            <person name="Aftuck L."/>
            <person name="Alexander A."/>
            <person name="An P."/>
            <person name="Anderson E."/>
            <person name="Anderson S."/>
            <person name="Arachi H."/>
            <person name="Azer M."/>
            <person name="Bachantsang P."/>
            <person name="Barry A."/>
            <person name="Bayul T."/>
            <person name="Berlin A."/>
            <person name="Bessette D."/>
            <person name="Bloom T."/>
            <person name="Blye J."/>
            <person name="Boguslavskiy L."/>
            <person name="Bonnet C."/>
            <person name="Boukhgalter B."/>
            <person name="Bourzgui I."/>
            <person name="Brown A."/>
            <person name="Cahill P."/>
            <person name="Channer S."/>
            <person name="Cheshatsang Y."/>
            <person name="Chuda L."/>
            <person name="Citroen M."/>
            <person name="Collymore A."/>
            <person name="Cooke P."/>
            <person name="Costello M."/>
            <person name="D'Aco K."/>
            <person name="Daza R."/>
            <person name="De Haan G."/>
            <person name="DeGray S."/>
            <person name="DeMaso C."/>
            <person name="Dhargay N."/>
            <person name="Dooley K."/>
            <person name="Dooley E."/>
            <person name="Doricent M."/>
            <person name="Dorje P."/>
            <person name="Dorjee K."/>
            <person name="Dupes A."/>
            <person name="Elong R."/>
            <person name="Falk J."/>
            <person name="Farina A."/>
            <person name="Faro S."/>
            <person name="Ferguson D."/>
            <person name="Fisher S."/>
            <person name="Foley C.D."/>
            <person name="Franke A."/>
            <person name="Friedrich D."/>
            <person name="Gadbois L."/>
            <person name="Gearin G."/>
            <person name="Gearin C.R."/>
            <person name="Giannoukos G."/>
            <person name="Goode T."/>
            <person name="Graham J."/>
            <person name="Grandbois E."/>
            <person name="Grewal S."/>
            <person name="Gyaltsen K."/>
            <person name="Hafez N."/>
            <person name="Hagos B."/>
            <person name="Hall J."/>
            <person name="Henson C."/>
            <person name="Hollinger A."/>
            <person name="Honan T."/>
            <person name="Huard M.D."/>
            <person name="Hughes L."/>
            <person name="Hurhula B."/>
            <person name="Husby M.E."/>
            <person name="Kamat A."/>
            <person name="Kanga B."/>
            <person name="Kashin S."/>
            <person name="Khazanovich D."/>
            <person name="Kisner P."/>
            <person name="Lance K."/>
            <person name="Lara M."/>
            <person name="Lee W."/>
            <person name="Lennon N."/>
            <person name="Letendre F."/>
            <person name="LeVine R."/>
            <person name="Lipovsky A."/>
            <person name="Liu X."/>
            <person name="Liu J."/>
            <person name="Liu S."/>
            <person name="Lokyitsang T."/>
            <person name="Lokyitsang Y."/>
            <person name="Lubonja R."/>
            <person name="Lui A."/>
            <person name="MacDonald P."/>
            <person name="Magnisalis V."/>
            <person name="Maru K."/>
            <person name="Matthews C."/>
            <person name="McCusker W."/>
            <person name="McDonough S."/>
            <person name="Mehta T."/>
            <person name="Meldrim J."/>
            <person name="Meneus L."/>
            <person name="Mihai O."/>
            <person name="Mihalev A."/>
            <person name="Mihova T."/>
            <person name="Mittelman R."/>
            <person name="Mlenga V."/>
            <person name="Montmayeur A."/>
            <person name="Mulrain L."/>
            <person name="Navidi A."/>
            <person name="Naylor J."/>
            <person name="Negash T."/>
            <person name="Nguyen T."/>
            <person name="Nguyen N."/>
            <person name="Nicol R."/>
            <person name="Norbu C."/>
            <person name="Norbu N."/>
            <person name="Novod N."/>
            <person name="O'Neill B."/>
            <person name="Osman S."/>
            <person name="Markiewicz E."/>
            <person name="Oyono O.L."/>
            <person name="Patti C."/>
            <person name="Phunkhang P."/>
            <person name="Pierre F."/>
            <person name="Priest M."/>
            <person name="Raghuraman S."/>
            <person name="Rege F."/>
            <person name="Reyes R."/>
            <person name="Rise C."/>
            <person name="Rogov P."/>
            <person name="Ross K."/>
            <person name="Ryan E."/>
            <person name="Settipalli S."/>
            <person name="Shea T."/>
            <person name="Sherpa N."/>
            <person name="Shi L."/>
            <person name="Shih D."/>
            <person name="Sparrow T."/>
            <person name="Spaulding J."/>
            <person name="Stalker J."/>
            <person name="Stange-Thomann N."/>
            <person name="Stavropoulos S."/>
            <person name="Stone C."/>
            <person name="Strader C."/>
            <person name="Tesfaye S."/>
            <person name="Thomson T."/>
            <person name="Thoulutsang Y."/>
            <person name="Thoulutsang D."/>
            <person name="Topham K."/>
            <person name="Topping I."/>
            <person name="Tsamla T."/>
            <person name="Vassiliev H."/>
            <person name="Vo A."/>
            <person name="Wangchuk T."/>
            <person name="Wangdi T."/>
            <person name="Weiand M."/>
            <person name="Wilkinson J."/>
            <person name="Wilson A."/>
            <person name="Yadav S."/>
            <person name="Young G."/>
            <person name="Yu Q."/>
            <person name="Zembek L."/>
            <person name="Zhong D."/>
            <person name="Zimmer A."/>
            <person name="Zwirko Z."/>
            <person name="Jaffe D.B."/>
            <person name="Alvarez P."/>
            <person name="Brockman W."/>
            <person name="Butler J."/>
            <person name="Chin C."/>
            <person name="Gnerre S."/>
            <person name="Grabherr M."/>
            <person name="Kleber M."/>
            <person name="Mauceli E."/>
            <person name="MacCallum I."/>
        </authorList>
    </citation>
    <scope>NUCLEOTIDE SEQUENCE [LARGE SCALE GENOMIC DNA]</scope>
    <source>
        <strain evidence="12 13">TSC#14021-0224.01</strain>
    </source>
</reference>
<comment type="similarity">
    <text evidence="2">Belongs to the SRP receptor beta subunit family.</text>
</comment>
<dbReference type="SMART" id="SM00177">
    <property type="entry name" value="ARF"/>
    <property type="match status" value="1"/>
</dbReference>
<name>B3NBP7_DROER</name>
<evidence type="ECO:0000256" key="8">
    <source>
        <dbReference type="ARBA" id="ARBA00023134"/>
    </source>
</evidence>
<evidence type="ECO:0000256" key="4">
    <source>
        <dbReference type="ARBA" id="ARBA00022692"/>
    </source>
</evidence>
<evidence type="ECO:0000256" key="10">
    <source>
        <dbReference type="ARBA" id="ARBA00023170"/>
    </source>
</evidence>
<dbReference type="OrthoDB" id="41266at2759"/>
<keyword evidence="6" id="KW-0256">Endoplasmic reticulum</keyword>
<dbReference type="InterPro" id="IPR042292">
    <property type="entry name" value="ARL15"/>
</dbReference>
<dbReference type="InterPro" id="IPR027417">
    <property type="entry name" value="P-loop_NTPase"/>
</dbReference>
<dbReference type="PANTHER" id="PTHR46693">
    <property type="entry name" value="ADP-RIBOSYLATION FACTOR-LIKE PROTEIN 15"/>
    <property type="match status" value="1"/>
</dbReference>
<reference evidence="12 13" key="2">
    <citation type="journal article" date="2008" name="Bioinformatics">
        <title>Assembly reconciliation.</title>
        <authorList>
            <person name="Zimin A.V."/>
            <person name="Smith D.R."/>
            <person name="Sutton G."/>
            <person name="Yorke J.A."/>
        </authorList>
    </citation>
    <scope>NUCLEOTIDE SEQUENCE [LARGE SCALE GENOMIC DNA]</scope>
    <source>
        <strain evidence="12 13">TSC#14021-0224.01</strain>
    </source>
</reference>
<proteinExistence type="inferred from homology"/>
<keyword evidence="7 11" id="KW-1133">Transmembrane helix</keyword>
<dbReference type="GO" id="GO:0005789">
    <property type="term" value="C:endoplasmic reticulum membrane"/>
    <property type="evidence" value="ECO:0007669"/>
    <property type="project" value="UniProtKB-SubCell"/>
</dbReference>
<sequence>MDKLNDNARERKQIKLGEIDTGPILIALVLGFIAVAIFVILRKRSAGRKDFLLTGLSESGKSAIFMQLIHGKFPATFTSIKENVGDYQAWQSARLVDVPGHYRVRDKCLELYKHRAKGIVFVVDSVTAHKDIRDVADFLYTILADSATQPCSVLVLCNKQDQTTAKSAQVIKSLLESELHTVRDTRSRKLQSVGDEDGSKSITLGKPGRDFEFSHIAQDIQFAEASAKDTELSPLTEWLAGLL</sequence>
<keyword evidence="5" id="KW-0547">Nucleotide-binding</keyword>
<dbReference type="CDD" id="cd04105">
    <property type="entry name" value="SR_beta"/>
    <property type="match status" value="1"/>
</dbReference>
<dbReference type="PhylomeDB" id="B3NBP7"/>
<evidence type="ECO:0000256" key="1">
    <source>
        <dbReference type="ARBA" id="ARBA00004389"/>
    </source>
</evidence>
<dbReference type="Proteomes" id="UP000008711">
    <property type="component" value="Unassembled WGS sequence"/>
</dbReference>
<evidence type="ECO:0000256" key="5">
    <source>
        <dbReference type="ARBA" id="ARBA00022741"/>
    </source>
</evidence>
<dbReference type="EMBL" id="CH954178">
    <property type="protein sequence ID" value="EDV50643.1"/>
    <property type="molecule type" value="Genomic_DNA"/>
</dbReference>
<keyword evidence="10" id="KW-0675">Receptor</keyword>
<keyword evidence="13" id="KW-1185">Reference proteome</keyword>
<dbReference type="GO" id="GO:0005525">
    <property type="term" value="F:GTP binding"/>
    <property type="evidence" value="ECO:0007669"/>
    <property type="project" value="UniProtKB-KW"/>
</dbReference>
<evidence type="ECO:0000256" key="6">
    <source>
        <dbReference type="ARBA" id="ARBA00022824"/>
    </source>
</evidence>
<evidence type="ECO:0000256" key="3">
    <source>
        <dbReference type="ARBA" id="ARBA00020256"/>
    </source>
</evidence>
<evidence type="ECO:0000256" key="9">
    <source>
        <dbReference type="ARBA" id="ARBA00023136"/>
    </source>
</evidence>
<comment type="subcellular location">
    <subcellularLocation>
        <location evidence="1">Endoplasmic reticulum membrane</location>
        <topology evidence="1">Single-pass membrane protein</topology>
    </subcellularLocation>
</comment>
<dbReference type="SUPFAM" id="SSF52540">
    <property type="entry name" value="P-loop containing nucleoside triphosphate hydrolases"/>
    <property type="match status" value="1"/>
</dbReference>
<keyword evidence="9 11" id="KW-0472">Membrane</keyword>
<dbReference type="Gene3D" id="3.40.50.300">
    <property type="entry name" value="P-loop containing nucleotide triphosphate hydrolases"/>
    <property type="match status" value="1"/>
</dbReference>
<dbReference type="AlphaFoldDB" id="B3NBP7"/>
<feature type="transmembrane region" description="Helical" evidence="11">
    <location>
        <begin position="24"/>
        <end position="41"/>
    </location>
</feature>
<evidence type="ECO:0000256" key="7">
    <source>
        <dbReference type="ARBA" id="ARBA00022989"/>
    </source>
</evidence>
<dbReference type="OMA" id="CWIDERA"/>
<dbReference type="PANTHER" id="PTHR46693:SF1">
    <property type="entry name" value="ADP-RIBOSYLATION FACTOR-LIKE PROTEIN 15"/>
    <property type="match status" value="1"/>
</dbReference>
<keyword evidence="4 11" id="KW-0812">Transmembrane</keyword>
<evidence type="ECO:0000313" key="13">
    <source>
        <dbReference type="Proteomes" id="UP000008711"/>
    </source>
</evidence>
<dbReference type="InterPro" id="IPR019009">
    <property type="entry name" value="SRP_receptor_beta_su"/>
</dbReference>
<gene>
    <name evidence="12" type="primary">Dere\GG15064</name>
    <name evidence="12" type="synonym">dere_GLEANR_15174</name>
    <name evidence="12" type="synonym">GG15064</name>
    <name evidence="12" type="ORF">Dere_GG15064</name>
</gene>
<dbReference type="GO" id="GO:0035293">
    <property type="term" value="P:chitin-based larval cuticle pattern formation"/>
    <property type="evidence" value="ECO:0007669"/>
    <property type="project" value="EnsemblMetazoa"/>
</dbReference>
<accession>B3NBP7</accession>
<dbReference type="HOGENOM" id="CLU_046625_2_0_1"/>
<protein>
    <recommendedName>
        <fullName evidence="3">Signal recognition particle receptor subunit beta</fullName>
    </recommendedName>
</protein>
<dbReference type="Pfam" id="PF09439">
    <property type="entry name" value="SRPRB"/>
    <property type="match status" value="1"/>
</dbReference>
<evidence type="ECO:0000313" key="12">
    <source>
        <dbReference type="EMBL" id="EDV50643.1"/>
    </source>
</evidence>
<evidence type="ECO:0000256" key="11">
    <source>
        <dbReference type="SAM" id="Phobius"/>
    </source>
</evidence>
<organism evidence="12 13">
    <name type="scientific">Drosophila erecta</name>
    <name type="common">Fruit fly</name>
    <dbReference type="NCBI Taxonomy" id="7220"/>
    <lineage>
        <taxon>Eukaryota</taxon>
        <taxon>Metazoa</taxon>
        <taxon>Ecdysozoa</taxon>
        <taxon>Arthropoda</taxon>
        <taxon>Hexapoda</taxon>
        <taxon>Insecta</taxon>
        <taxon>Pterygota</taxon>
        <taxon>Neoptera</taxon>
        <taxon>Endopterygota</taxon>
        <taxon>Diptera</taxon>
        <taxon>Brachycera</taxon>
        <taxon>Muscomorpha</taxon>
        <taxon>Ephydroidea</taxon>
        <taxon>Drosophilidae</taxon>
        <taxon>Drosophila</taxon>
        <taxon>Sophophora</taxon>
    </lineage>
</organism>
<dbReference type="KEGG" id="der:6545387"/>
<dbReference type="FunFam" id="3.40.50.300:FF:003588">
    <property type="entry name" value="GM04779p"/>
    <property type="match status" value="1"/>
</dbReference>
<keyword evidence="8" id="KW-0342">GTP-binding</keyword>